<proteinExistence type="predicted"/>
<evidence type="ECO:0000313" key="1">
    <source>
        <dbReference type="EMBL" id="KAI6092264.1"/>
    </source>
</evidence>
<comment type="caution">
    <text evidence="1">The sequence shown here is derived from an EMBL/GenBank/DDBJ whole genome shotgun (WGS) entry which is preliminary data.</text>
</comment>
<name>A0ACC0DHV1_9PEZI</name>
<sequence length="604" mass="64796">MASVNFDFIIVGGGLAGLVLGARLSEDPDTSVSVIESGSDLREDPRVNVPAMWPALLQDPNAAWQFKTVPQESLGGREIEFYQGHVLGGSSALNGLSFSATSKANIDAWENLGNPGWNWTNFSKAIAKAYHFDETGKGNGPLELTVPAEDSEWPRVWRDTLKALGFSVANDPFSGEVCGGLTVPDSIYPSTKQRSYSGNAYLKSALDRSNFTLWTQTSVDKVLFDKTEGDTTIVTGLQYTTKAGDTNIVKARKEIILTAGTINSPKILELSGVGDKNRLDALGIQTVIDNPFVGENLQNHAMVDVSFEVKGGEKGFETLEKLSRGDPGTIAAAMDAYQSRQAGPFSRSGANHAAQLPFPGIESEDGRQRVQRILRQTNPKSDIEKTTETFAAAHEAFVHSVLESPTGASASYLSAPVFTGFNSDGSQASALQVGVDERYFTIVLLLAHPLSRGSVHVTPSSTSTSSHDLAIDPRYLSHPLDIEVLASHLQYAAETLAATDPLASHLKAGGKRNPTGPQTGSFKDLENVKRYVRETTVGAQHYTGTCSMMPRDMGGVVDSKLRLYGCRNLRVCDASIIPITPRTNPQATVYGIAELAADIIKSGA</sequence>
<dbReference type="Proteomes" id="UP001497680">
    <property type="component" value="Unassembled WGS sequence"/>
</dbReference>
<organism evidence="1 2">
    <name type="scientific">Hypoxylon rubiginosum</name>
    <dbReference type="NCBI Taxonomy" id="110542"/>
    <lineage>
        <taxon>Eukaryota</taxon>
        <taxon>Fungi</taxon>
        <taxon>Dikarya</taxon>
        <taxon>Ascomycota</taxon>
        <taxon>Pezizomycotina</taxon>
        <taxon>Sordariomycetes</taxon>
        <taxon>Xylariomycetidae</taxon>
        <taxon>Xylariales</taxon>
        <taxon>Hypoxylaceae</taxon>
        <taxon>Hypoxylon</taxon>
    </lineage>
</organism>
<keyword evidence="2" id="KW-1185">Reference proteome</keyword>
<dbReference type="EMBL" id="MU394284">
    <property type="protein sequence ID" value="KAI6092264.1"/>
    <property type="molecule type" value="Genomic_DNA"/>
</dbReference>
<reference evidence="1 2" key="1">
    <citation type="journal article" date="2022" name="New Phytol.">
        <title>Ecological generalism drives hyperdiversity of secondary metabolite gene clusters in xylarialean endophytes.</title>
        <authorList>
            <person name="Franco M.E.E."/>
            <person name="Wisecaver J.H."/>
            <person name="Arnold A.E."/>
            <person name="Ju Y.M."/>
            <person name="Slot J.C."/>
            <person name="Ahrendt S."/>
            <person name="Moore L.P."/>
            <person name="Eastman K.E."/>
            <person name="Scott K."/>
            <person name="Konkel Z."/>
            <person name="Mondo S.J."/>
            <person name="Kuo A."/>
            <person name="Hayes R.D."/>
            <person name="Haridas S."/>
            <person name="Andreopoulos B."/>
            <person name="Riley R."/>
            <person name="LaButti K."/>
            <person name="Pangilinan J."/>
            <person name="Lipzen A."/>
            <person name="Amirebrahimi M."/>
            <person name="Yan J."/>
            <person name="Adam C."/>
            <person name="Keymanesh K."/>
            <person name="Ng V."/>
            <person name="Louie K."/>
            <person name="Northen T."/>
            <person name="Drula E."/>
            <person name="Henrissat B."/>
            <person name="Hsieh H.M."/>
            <person name="Youens-Clark K."/>
            <person name="Lutzoni F."/>
            <person name="Miadlikowska J."/>
            <person name="Eastwood D.C."/>
            <person name="Hamelin R.C."/>
            <person name="Grigoriev I.V."/>
            <person name="U'Ren J.M."/>
        </authorList>
    </citation>
    <scope>NUCLEOTIDE SEQUENCE [LARGE SCALE GENOMIC DNA]</scope>
    <source>
        <strain evidence="1 2">ER1909</strain>
    </source>
</reference>
<accession>A0ACC0DHV1</accession>
<protein>
    <submittedName>
        <fullName evidence="1">GMC oxidoreductase</fullName>
    </submittedName>
</protein>
<gene>
    <name evidence="1" type="ORF">F4821DRAFT_225249</name>
</gene>
<evidence type="ECO:0000313" key="2">
    <source>
        <dbReference type="Proteomes" id="UP001497680"/>
    </source>
</evidence>